<dbReference type="KEGG" id="acae:HYG86_04245"/>
<dbReference type="RefSeq" id="WP_213167701.1">
    <property type="nucleotide sequence ID" value="NZ_CP058559.1"/>
</dbReference>
<name>A0A7G9W5S6_ALKCA</name>
<sequence length="71" mass="8125">MIVINVTIKHNDIIAAVEALTEAKFTFVKKDKMKLYFECDNNDLEAMAKVVKNRLKTDPIFGILYFQVTTA</sequence>
<dbReference type="Proteomes" id="UP000516160">
    <property type="component" value="Chromosome"/>
</dbReference>
<gene>
    <name evidence="1" type="ORF">HYG86_04245</name>
</gene>
<evidence type="ECO:0000313" key="1">
    <source>
        <dbReference type="EMBL" id="QNO14038.1"/>
    </source>
</evidence>
<dbReference type="EMBL" id="CP058559">
    <property type="protein sequence ID" value="QNO14038.1"/>
    <property type="molecule type" value="Genomic_DNA"/>
</dbReference>
<keyword evidence="2" id="KW-1185">Reference proteome</keyword>
<evidence type="ECO:0000313" key="2">
    <source>
        <dbReference type="Proteomes" id="UP000516160"/>
    </source>
</evidence>
<accession>A0A7G9W5S6</accession>
<reference evidence="1 2" key="1">
    <citation type="submission" date="2020-07" db="EMBL/GenBank/DDBJ databases">
        <title>Alkalicella. sp. LB2 genome.</title>
        <authorList>
            <person name="Postec A."/>
            <person name="Quemeneur M."/>
        </authorList>
    </citation>
    <scope>NUCLEOTIDE SEQUENCE [LARGE SCALE GENOMIC DNA]</scope>
    <source>
        <strain evidence="1 2">LB2</strain>
    </source>
</reference>
<dbReference type="AlphaFoldDB" id="A0A7G9W5S6"/>
<protein>
    <submittedName>
        <fullName evidence="1">Uncharacterized protein</fullName>
    </submittedName>
</protein>
<organism evidence="1 2">
    <name type="scientific">Alkalicella caledoniensis</name>
    <dbReference type="NCBI Taxonomy" id="2731377"/>
    <lineage>
        <taxon>Bacteria</taxon>
        <taxon>Bacillati</taxon>
        <taxon>Bacillota</taxon>
        <taxon>Clostridia</taxon>
        <taxon>Eubacteriales</taxon>
        <taxon>Proteinivoracaceae</taxon>
        <taxon>Alkalicella</taxon>
    </lineage>
</organism>
<proteinExistence type="predicted"/>